<comment type="cofactor">
    <cofactor evidence="1">
        <name>biotin</name>
        <dbReference type="ChEBI" id="CHEBI:57586"/>
    </cofactor>
</comment>
<dbReference type="InterPro" id="IPR001882">
    <property type="entry name" value="Biotin_BS"/>
</dbReference>
<feature type="domain" description="Biotin carboxylation" evidence="10">
    <location>
        <begin position="3"/>
        <end position="452"/>
    </location>
</feature>
<comment type="caution">
    <text evidence="11">The sequence shown here is derived from an EMBL/GenBank/DDBJ whole genome shotgun (WGS) entry which is preliminary data.</text>
</comment>
<evidence type="ECO:0000256" key="4">
    <source>
        <dbReference type="ARBA" id="ARBA00022840"/>
    </source>
</evidence>
<accession>A9DC22</accession>
<dbReference type="SUPFAM" id="SSF51246">
    <property type="entry name" value="Rudiment single hybrid motif"/>
    <property type="match status" value="1"/>
</dbReference>
<reference evidence="11 12" key="1">
    <citation type="submission" date="2007-10" db="EMBL/GenBank/DDBJ databases">
        <authorList>
            <person name="Wagner-Dobler I."/>
            <person name="Ferriera S."/>
            <person name="Johnson J."/>
            <person name="Kravitz S."/>
            <person name="Beeson K."/>
            <person name="Sutton G."/>
            <person name="Rogers Y.-H."/>
            <person name="Friedman R."/>
            <person name="Frazier M."/>
            <person name="Venter J.C."/>
        </authorList>
    </citation>
    <scope>NUCLEOTIDE SEQUENCE [LARGE SCALE GENOMIC DNA]</scope>
    <source>
        <strain evidence="11 12">DFL-43</strain>
    </source>
</reference>
<dbReference type="GO" id="GO:0005524">
    <property type="term" value="F:ATP binding"/>
    <property type="evidence" value="ECO:0007669"/>
    <property type="project" value="UniProtKB-UniRule"/>
</dbReference>
<evidence type="ECO:0000256" key="5">
    <source>
        <dbReference type="ARBA" id="ARBA00022946"/>
    </source>
</evidence>
<dbReference type="InterPro" id="IPR016185">
    <property type="entry name" value="PreATP-grasp_dom_sf"/>
</dbReference>
<dbReference type="InterPro" id="IPR050856">
    <property type="entry name" value="Biotin_carboxylase_complex"/>
</dbReference>
<dbReference type="STRING" id="411684.HPDFL43_12773"/>
<dbReference type="Pfam" id="PF02785">
    <property type="entry name" value="Biotin_carb_C"/>
    <property type="match status" value="1"/>
</dbReference>
<dbReference type="GO" id="GO:0004485">
    <property type="term" value="F:methylcrotonoyl-CoA carboxylase activity"/>
    <property type="evidence" value="ECO:0007669"/>
    <property type="project" value="UniProtKB-EC"/>
</dbReference>
<dbReference type="InterPro" id="IPR011764">
    <property type="entry name" value="Biotin_carboxylation_dom"/>
</dbReference>
<evidence type="ECO:0000256" key="1">
    <source>
        <dbReference type="ARBA" id="ARBA00001953"/>
    </source>
</evidence>
<evidence type="ECO:0000259" key="8">
    <source>
        <dbReference type="PROSITE" id="PS50968"/>
    </source>
</evidence>
<protein>
    <submittedName>
        <fullName evidence="11">Acetyl/propionyl-CoA carboxylase, alpha subunit</fullName>
        <ecNumber evidence="11">6.4.1.4</ecNumber>
    </submittedName>
</protein>
<dbReference type="PANTHER" id="PTHR18866">
    <property type="entry name" value="CARBOXYLASE:PYRUVATE/ACETYL-COA/PROPIONYL-COA CARBOXYLASE"/>
    <property type="match status" value="1"/>
</dbReference>
<dbReference type="Pfam" id="PF02786">
    <property type="entry name" value="CPSase_L_D2"/>
    <property type="match status" value="1"/>
</dbReference>
<dbReference type="Gene3D" id="3.30.470.20">
    <property type="entry name" value="ATP-grasp fold, B domain"/>
    <property type="match status" value="1"/>
</dbReference>
<name>A9DC22_HOEPD</name>
<dbReference type="SUPFAM" id="SSF51230">
    <property type="entry name" value="Single hybrid motif"/>
    <property type="match status" value="1"/>
</dbReference>
<dbReference type="PROSITE" id="PS50979">
    <property type="entry name" value="BC"/>
    <property type="match status" value="1"/>
</dbReference>
<sequence length="668" mass="70761">MSTITKILIANRGEIACRIIRTARIMGIATVAVYSDADASALHVEMADEAVLIGPAQASESYLKVDAILDAARRTEADAIHPGYGFLSENPDFVERVEKAGLIFIGPSAKAIRAMGLKDAAKALMEKAKVPVVPGYHGEAQELVVLAGKANEIGFPVLIKARAGGGGKGMRKVERQEDFPAALSSARREAKASFGDDRVLVEKYVATPRHIEIQVFGDSHGNVVHLFERDCSAQRRHQKVIEEAPAPEMPEDMRTVMGAAAVKAARAINYCGAGTVEFIVDASDGLCADKFWFMEMNTRLQVEHPVTELITGLDLVEWQIRVAAGEQLPLKQNALSIDGHAVEARIYAEDAGKGFLPAVGRLAHLAFPGGDIRVDAGVRTGDEITPFYDPMIAKLIAHGRTRAEALSKLAGALGRTEIAGTVTNTAFLARLCRDADFAAGRLDTGLIDRNIDSLTAVEAAPDHIIALAVLAASGMVRNGAEGSDPVAAIGPFEIWGSPRRQVALTSGDAEQGFEIERVGAQDWRIGGDGLEAGGVDLTMVRADGCDWQFSTAGVTRRCRVLCAQDAVTVFHEGLTHGFLRPSGARGAEQLGGGDQVVSAMPGIIKQVLVEPGQAVASGDPMVIMEAMKMEMTLNAPRDGVVSEVLVSEGAQVTDGAILVALEAQAKAA</sequence>
<dbReference type="EMBL" id="ABIA03000004">
    <property type="protein sequence ID" value="EDQ32342.1"/>
    <property type="molecule type" value="Genomic_DNA"/>
</dbReference>
<dbReference type="FunFam" id="2.40.50.100:FF:000003">
    <property type="entry name" value="Acetyl-CoA carboxylase biotin carboxyl carrier protein"/>
    <property type="match status" value="1"/>
</dbReference>
<dbReference type="Proteomes" id="UP000004291">
    <property type="component" value="Chromosome"/>
</dbReference>
<dbReference type="InterPro" id="IPR011054">
    <property type="entry name" value="Rudment_hybrid_motif"/>
</dbReference>
<dbReference type="PROSITE" id="PS00867">
    <property type="entry name" value="CPSASE_2"/>
    <property type="match status" value="1"/>
</dbReference>
<dbReference type="SUPFAM" id="SSF56059">
    <property type="entry name" value="Glutathione synthetase ATP-binding domain-like"/>
    <property type="match status" value="1"/>
</dbReference>
<dbReference type="EC" id="6.4.1.4" evidence="11"/>
<feature type="domain" description="Lipoyl-binding" evidence="8">
    <location>
        <begin position="587"/>
        <end position="662"/>
    </location>
</feature>
<dbReference type="PROSITE" id="PS00188">
    <property type="entry name" value="BIOTIN"/>
    <property type="match status" value="1"/>
</dbReference>
<dbReference type="PANTHER" id="PTHR18866:SF33">
    <property type="entry name" value="METHYLCROTONOYL-COA CARBOXYLASE SUBUNIT ALPHA, MITOCHONDRIAL-RELATED"/>
    <property type="match status" value="1"/>
</dbReference>
<dbReference type="HOGENOM" id="CLU_000395_3_3_5"/>
<keyword evidence="2 11" id="KW-0436">Ligase</keyword>
<evidence type="ECO:0000256" key="6">
    <source>
        <dbReference type="ARBA" id="ARBA00023267"/>
    </source>
</evidence>
<dbReference type="InterPro" id="IPR005479">
    <property type="entry name" value="CPAse_ATP-bd"/>
</dbReference>
<evidence type="ECO:0000256" key="3">
    <source>
        <dbReference type="ARBA" id="ARBA00022741"/>
    </source>
</evidence>
<dbReference type="eggNOG" id="COG4770">
    <property type="taxonomic scope" value="Bacteria"/>
</dbReference>
<dbReference type="InterPro" id="IPR005481">
    <property type="entry name" value="BC-like_N"/>
</dbReference>
<dbReference type="InterPro" id="IPR011761">
    <property type="entry name" value="ATP-grasp"/>
</dbReference>
<dbReference type="Pfam" id="PF00364">
    <property type="entry name" value="Biotin_lipoyl"/>
    <property type="match status" value="1"/>
</dbReference>
<evidence type="ECO:0000256" key="7">
    <source>
        <dbReference type="PROSITE-ProRule" id="PRU00409"/>
    </source>
</evidence>
<keyword evidence="12" id="KW-1185">Reference proteome</keyword>
<proteinExistence type="predicted"/>
<feature type="domain" description="ATP-grasp" evidence="9">
    <location>
        <begin position="122"/>
        <end position="324"/>
    </location>
</feature>
<dbReference type="AlphaFoldDB" id="A9DC22"/>
<dbReference type="InterPro" id="IPR005482">
    <property type="entry name" value="Biotin_COase_C"/>
</dbReference>
<keyword evidence="3 7" id="KW-0547">Nucleotide-binding</keyword>
<evidence type="ECO:0000313" key="11">
    <source>
        <dbReference type="EMBL" id="EDQ32342.1"/>
    </source>
</evidence>
<dbReference type="PROSITE" id="PS50968">
    <property type="entry name" value="BIOTINYL_LIPOYL"/>
    <property type="match status" value="1"/>
</dbReference>
<dbReference type="FunFam" id="3.30.470.20:FF:000028">
    <property type="entry name" value="Methylcrotonoyl-CoA carboxylase subunit alpha, mitochondrial"/>
    <property type="match status" value="1"/>
</dbReference>
<dbReference type="Pfam" id="PF00289">
    <property type="entry name" value="Biotin_carb_N"/>
    <property type="match status" value="1"/>
</dbReference>
<keyword evidence="6" id="KW-0092">Biotin</keyword>
<keyword evidence="4 7" id="KW-0067">ATP-binding</keyword>
<dbReference type="InterPro" id="IPR000089">
    <property type="entry name" value="Biotin_lipoyl"/>
</dbReference>
<evidence type="ECO:0000256" key="2">
    <source>
        <dbReference type="ARBA" id="ARBA00022598"/>
    </source>
</evidence>
<reference evidence="11 12" key="2">
    <citation type="submission" date="2012-06" db="EMBL/GenBank/DDBJ databases">
        <authorList>
            <person name="Fiebig A."/>
        </authorList>
    </citation>
    <scope>NUCLEOTIDE SEQUENCE [LARGE SCALE GENOMIC DNA]</scope>
    <source>
        <strain evidence="11 12">DFL-43</strain>
    </source>
</reference>
<dbReference type="FunFam" id="3.40.50.20:FF:000010">
    <property type="entry name" value="Propionyl-CoA carboxylase subunit alpha"/>
    <property type="match status" value="1"/>
</dbReference>
<dbReference type="RefSeq" id="WP_007198323.1">
    <property type="nucleotide sequence ID" value="NZ_CM002917.1"/>
</dbReference>
<gene>
    <name evidence="11" type="ORF">HPDFL43_12773</name>
</gene>
<dbReference type="SUPFAM" id="SSF52440">
    <property type="entry name" value="PreATP-grasp domain"/>
    <property type="match status" value="1"/>
</dbReference>
<dbReference type="SMART" id="SM00878">
    <property type="entry name" value="Biotin_carb_C"/>
    <property type="match status" value="1"/>
</dbReference>
<dbReference type="NCBIfam" id="NF006367">
    <property type="entry name" value="PRK08591.1"/>
    <property type="match status" value="1"/>
</dbReference>
<dbReference type="GO" id="GO:0046872">
    <property type="term" value="F:metal ion binding"/>
    <property type="evidence" value="ECO:0007669"/>
    <property type="project" value="InterPro"/>
</dbReference>
<keyword evidence="5" id="KW-0809">Transit peptide</keyword>
<dbReference type="OrthoDB" id="9763189at2"/>
<evidence type="ECO:0000313" key="12">
    <source>
        <dbReference type="Proteomes" id="UP000004291"/>
    </source>
</evidence>
<organism evidence="11 12">
    <name type="scientific">Hoeflea phototrophica (strain DSM 17068 / NCIMB 14078 / DFL-43)</name>
    <dbReference type="NCBI Taxonomy" id="411684"/>
    <lineage>
        <taxon>Bacteria</taxon>
        <taxon>Pseudomonadati</taxon>
        <taxon>Pseudomonadota</taxon>
        <taxon>Alphaproteobacteria</taxon>
        <taxon>Hyphomicrobiales</taxon>
        <taxon>Rhizobiaceae</taxon>
        <taxon>Hoeflea</taxon>
    </lineage>
</organism>
<dbReference type="InterPro" id="IPR011053">
    <property type="entry name" value="Single_hybrid_motif"/>
</dbReference>
<evidence type="ECO:0000259" key="9">
    <source>
        <dbReference type="PROSITE" id="PS50975"/>
    </source>
</evidence>
<dbReference type="FunFam" id="3.30.1490.20:FF:000003">
    <property type="entry name" value="acetyl-CoA carboxylase isoform X1"/>
    <property type="match status" value="1"/>
</dbReference>
<dbReference type="CDD" id="cd06850">
    <property type="entry name" value="biotinyl_domain"/>
    <property type="match status" value="1"/>
</dbReference>
<dbReference type="PROSITE" id="PS50975">
    <property type="entry name" value="ATP_GRASP"/>
    <property type="match status" value="1"/>
</dbReference>
<evidence type="ECO:0000259" key="10">
    <source>
        <dbReference type="PROSITE" id="PS50979"/>
    </source>
</evidence>
<dbReference type="Gene3D" id="2.40.50.100">
    <property type="match status" value="1"/>
</dbReference>